<feature type="compositionally biased region" description="Basic and acidic residues" evidence="7">
    <location>
        <begin position="161"/>
        <end position="195"/>
    </location>
</feature>
<gene>
    <name evidence="9" type="ORF">GSLYS_00004299001</name>
</gene>
<feature type="transmembrane region" description="Helical" evidence="8">
    <location>
        <begin position="49"/>
        <end position="76"/>
    </location>
</feature>
<dbReference type="Proteomes" id="UP001497497">
    <property type="component" value="Unassembled WGS sequence"/>
</dbReference>
<keyword evidence="3 8" id="KW-0812">Transmembrane</keyword>
<evidence type="ECO:0000256" key="1">
    <source>
        <dbReference type="ARBA" id="ARBA00004141"/>
    </source>
</evidence>
<evidence type="ECO:0000313" key="10">
    <source>
        <dbReference type="Proteomes" id="UP001497497"/>
    </source>
</evidence>
<evidence type="ECO:0000256" key="5">
    <source>
        <dbReference type="ARBA" id="ARBA00023136"/>
    </source>
</evidence>
<dbReference type="PANTHER" id="PTHR13906:SF4">
    <property type="entry name" value="LYSOPHOSPHOLIPID ACYLTRANSFERASE 6"/>
    <property type="match status" value="1"/>
</dbReference>
<sequence>MWTGMSNVFVWKIETATSLKVYLDNWNILTTHWLRHVCYMRAPFLNTLLTFILSALWHGLFIGYYVTFVSAAFFVEAGRKIRQNIRPLFQSSRTLKIVYEVISFLGTQIGLAFLVLSFVILHWEPTIRFHSSFYWCCHIVIGLILIVLPSRRSPRPQLQKEQQHENGIEKPQHDLPKDAEEVIGDGDARPRKREVMFVQKS</sequence>
<reference evidence="9 10" key="1">
    <citation type="submission" date="2024-04" db="EMBL/GenBank/DDBJ databases">
        <authorList>
            <consortium name="Genoscope - CEA"/>
            <person name="William W."/>
        </authorList>
    </citation>
    <scope>NUCLEOTIDE SEQUENCE [LARGE SCALE GENOMIC DNA]</scope>
</reference>
<evidence type="ECO:0000313" key="9">
    <source>
        <dbReference type="EMBL" id="CAL1530166.1"/>
    </source>
</evidence>
<evidence type="ECO:0000256" key="7">
    <source>
        <dbReference type="SAM" id="MobiDB-lite"/>
    </source>
</evidence>
<dbReference type="GO" id="GO:0016020">
    <property type="term" value="C:membrane"/>
    <property type="evidence" value="ECO:0007669"/>
    <property type="project" value="UniProtKB-SubCell"/>
</dbReference>
<dbReference type="InterPro" id="IPR049941">
    <property type="entry name" value="LPLAT_7/PORCN-like"/>
</dbReference>
<dbReference type="GO" id="GO:0016746">
    <property type="term" value="F:acyltransferase activity"/>
    <property type="evidence" value="ECO:0007669"/>
    <property type="project" value="UniProtKB-KW"/>
</dbReference>
<keyword evidence="10" id="KW-1185">Reference proteome</keyword>
<keyword evidence="5 8" id="KW-0472">Membrane</keyword>
<dbReference type="InterPro" id="IPR004299">
    <property type="entry name" value="MBOAT_fam"/>
</dbReference>
<keyword evidence="6" id="KW-0012">Acyltransferase</keyword>
<dbReference type="PANTHER" id="PTHR13906">
    <property type="entry name" value="PORCUPINE"/>
    <property type="match status" value="1"/>
</dbReference>
<dbReference type="AlphaFoldDB" id="A0AAV2HBL3"/>
<name>A0AAV2HBL3_LYMST</name>
<evidence type="ECO:0000256" key="4">
    <source>
        <dbReference type="ARBA" id="ARBA00022989"/>
    </source>
</evidence>
<feature type="transmembrane region" description="Helical" evidence="8">
    <location>
        <begin position="97"/>
        <end position="120"/>
    </location>
</feature>
<dbReference type="Pfam" id="PF03062">
    <property type="entry name" value="MBOAT"/>
    <property type="match status" value="1"/>
</dbReference>
<keyword evidence="4 8" id="KW-1133">Transmembrane helix</keyword>
<evidence type="ECO:0000256" key="8">
    <source>
        <dbReference type="SAM" id="Phobius"/>
    </source>
</evidence>
<evidence type="ECO:0000256" key="3">
    <source>
        <dbReference type="ARBA" id="ARBA00022692"/>
    </source>
</evidence>
<protein>
    <submittedName>
        <fullName evidence="9">Uncharacterized protein</fullName>
    </submittedName>
</protein>
<evidence type="ECO:0000256" key="2">
    <source>
        <dbReference type="ARBA" id="ARBA00022679"/>
    </source>
</evidence>
<organism evidence="9 10">
    <name type="scientific">Lymnaea stagnalis</name>
    <name type="common">Great pond snail</name>
    <name type="synonym">Helix stagnalis</name>
    <dbReference type="NCBI Taxonomy" id="6523"/>
    <lineage>
        <taxon>Eukaryota</taxon>
        <taxon>Metazoa</taxon>
        <taxon>Spiralia</taxon>
        <taxon>Lophotrochozoa</taxon>
        <taxon>Mollusca</taxon>
        <taxon>Gastropoda</taxon>
        <taxon>Heterobranchia</taxon>
        <taxon>Euthyneura</taxon>
        <taxon>Panpulmonata</taxon>
        <taxon>Hygrophila</taxon>
        <taxon>Lymnaeoidea</taxon>
        <taxon>Lymnaeidae</taxon>
        <taxon>Lymnaea</taxon>
    </lineage>
</organism>
<feature type="transmembrane region" description="Helical" evidence="8">
    <location>
        <begin position="132"/>
        <end position="150"/>
    </location>
</feature>
<accession>A0AAV2HBL3</accession>
<comment type="subcellular location">
    <subcellularLocation>
        <location evidence="1">Membrane</location>
        <topology evidence="1">Multi-pass membrane protein</topology>
    </subcellularLocation>
</comment>
<feature type="region of interest" description="Disordered" evidence="7">
    <location>
        <begin position="156"/>
        <end position="201"/>
    </location>
</feature>
<proteinExistence type="predicted"/>
<dbReference type="GO" id="GO:0030258">
    <property type="term" value="P:lipid modification"/>
    <property type="evidence" value="ECO:0007669"/>
    <property type="project" value="TreeGrafter"/>
</dbReference>
<comment type="caution">
    <text evidence="9">The sequence shown here is derived from an EMBL/GenBank/DDBJ whole genome shotgun (WGS) entry which is preliminary data.</text>
</comment>
<keyword evidence="2" id="KW-0808">Transferase</keyword>
<evidence type="ECO:0000256" key="6">
    <source>
        <dbReference type="ARBA" id="ARBA00023315"/>
    </source>
</evidence>
<dbReference type="EMBL" id="CAXITT010000063">
    <property type="protein sequence ID" value="CAL1530166.1"/>
    <property type="molecule type" value="Genomic_DNA"/>
</dbReference>